<evidence type="ECO:0000313" key="2">
    <source>
        <dbReference type="EMBL" id="VDD28487.1"/>
    </source>
</evidence>
<name>A0A3P6DBB9_BRAOL</name>
<keyword evidence="1" id="KW-0472">Membrane</keyword>
<accession>A0A3P6DBB9</accession>
<protein>
    <submittedName>
        <fullName evidence="2">Uncharacterized protein</fullName>
    </submittedName>
</protein>
<dbReference type="EMBL" id="LR031875">
    <property type="protein sequence ID" value="VDD28487.1"/>
    <property type="molecule type" value="Genomic_DNA"/>
</dbReference>
<keyword evidence="1" id="KW-0812">Transmembrane</keyword>
<reference evidence="2" key="1">
    <citation type="submission" date="2018-11" db="EMBL/GenBank/DDBJ databases">
        <authorList>
            <consortium name="Genoscope - CEA"/>
            <person name="William W."/>
        </authorList>
    </citation>
    <scope>NUCLEOTIDE SEQUENCE</scope>
</reference>
<keyword evidence="1" id="KW-1133">Transmembrane helix</keyword>
<organism evidence="2">
    <name type="scientific">Brassica oleracea</name>
    <name type="common">Wild cabbage</name>
    <dbReference type="NCBI Taxonomy" id="3712"/>
    <lineage>
        <taxon>Eukaryota</taxon>
        <taxon>Viridiplantae</taxon>
        <taxon>Streptophyta</taxon>
        <taxon>Embryophyta</taxon>
        <taxon>Tracheophyta</taxon>
        <taxon>Spermatophyta</taxon>
        <taxon>Magnoliopsida</taxon>
        <taxon>eudicotyledons</taxon>
        <taxon>Gunneridae</taxon>
        <taxon>Pentapetalae</taxon>
        <taxon>rosids</taxon>
        <taxon>malvids</taxon>
        <taxon>Brassicales</taxon>
        <taxon>Brassicaceae</taxon>
        <taxon>Brassiceae</taxon>
        <taxon>Brassica</taxon>
    </lineage>
</organism>
<gene>
    <name evidence="2" type="ORF">BOLC9T53810H</name>
</gene>
<sequence length="47" mass="5428">MEVTEIIITIFTTMLVVVVSWISLHARDLCYLIMTIIFTIIMKIIKG</sequence>
<proteinExistence type="predicted"/>
<feature type="transmembrane region" description="Helical" evidence="1">
    <location>
        <begin position="29"/>
        <end position="45"/>
    </location>
</feature>
<feature type="transmembrane region" description="Helical" evidence="1">
    <location>
        <begin position="6"/>
        <end position="24"/>
    </location>
</feature>
<evidence type="ECO:0000256" key="1">
    <source>
        <dbReference type="SAM" id="Phobius"/>
    </source>
</evidence>
<dbReference type="AlphaFoldDB" id="A0A3P6DBB9"/>